<reference evidence="2" key="1">
    <citation type="submission" date="2020-02" db="EMBL/GenBank/DDBJ databases">
        <authorList>
            <person name="Meier V. D."/>
        </authorList>
    </citation>
    <scope>NUCLEOTIDE SEQUENCE</scope>
    <source>
        <strain evidence="2">AVDCRST_MAG51</strain>
    </source>
</reference>
<gene>
    <name evidence="2" type="ORF">AVDCRST_MAG51-1333</name>
</gene>
<organism evidence="2">
    <name type="scientific">uncultured Ramlibacter sp</name>
    <dbReference type="NCBI Taxonomy" id="260755"/>
    <lineage>
        <taxon>Bacteria</taxon>
        <taxon>Pseudomonadati</taxon>
        <taxon>Pseudomonadota</taxon>
        <taxon>Betaproteobacteria</taxon>
        <taxon>Burkholderiales</taxon>
        <taxon>Comamonadaceae</taxon>
        <taxon>Ramlibacter</taxon>
        <taxon>environmental samples</taxon>
    </lineage>
</organism>
<evidence type="ECO:0000256" key="1">
    <source>
        <dbReference type="SAM" id="MobiDB-lite"/>
    </source>
</evidence>
<dbReference type="EMBL" id="CADCUX010000295">
    <property type="protein sequence ID" value="CAA9409434.1"/>
    <property type="molecule type" value="Genomic_DNA"/>
</dbReference>
<name>A0A6J4PFG4_9BURK</name>
<protein>
    <submittedName>
        <fullName evidence="2">Uncharacterized protein</fullName>
    </submittedName>
</protein>
<evidence type="ECO:0000313" key="2">
    <source>
        <dbReference type="EMBL" id="CAA9409434.1"/>
    </source>
</evidence>
<accession>A0A6J4PFG4</accession>
<feature type="compositionally biased region" description="Basic and acidic residues" evidence="1">
    <location>
        <begin position="7"/>
        <end position="17"/>
    </location>
</feature>
<feature type="region of interest" description="Disordered" evidence="1">
    <location>
        <begin position="49"/>
        <end position="71"/>
    </location>
</feature>
<feature type="non-terminal residue" evidence="2">
    <location>
        <position position="1"/>
    </location>
</feature>
<feature type="region of interest" description="Disordered" evidence="1">
    <location>
        <begin position="1"/>
        <end position="29"/>
    </location>
</feature>
<sequence length="71" mass="7913">ANRQASHRSEPLPELRRAQSLRDGSAARHRTGAAALLVHPGRLHPRCTRARARSGTRQGVHLQRLRGRPLL</sequence>
<proteinExistence type="predicted"/>
<feature type="non-terminal residue" evidence="2">
    <location>
        <position position="71"/>
    </location>
</feature>
<dbReference type="AlphaFoldDB" id="A0A6J4PFG4"/>